<dbReference type="Proteomes" id="UP001156664">
    <property type="component" value="Unassembled WGS sequence"/>
</dbReference>
<organism evidence="1 2">
    <name type="scientific">Limnobacter litoralis</name>
    <dbReference type="NCBI Taxonomy" id="481366"/>
    <lineage>
        <taxon>Bacteria</taxon>
        <taxon>Pseudomonadati</taxon>
        <taxon>Pseudomonadota</taxon>
        <taxon>Betaproteobacteria</taxon>
        <taxon>Burkholderiales</taxon>
        <taxon>Burkholderiaceae</taxon>
        <taxon>Limnobacter</taxon>
    </lineage>
</organism>
<protein>
    <submittedName>
        <fullName evidence="1">Uncharacterized protein</fullName>
    </submittedName>
</protein>
<dbReference type="EMBL" id="BSOJ01000006">
    <property type="protein sequence ID" value="GLR25284.1"/>
    <property type="molecule type" value="Genomic_DNA"/>
</dbReference>
<sequence length="163" mass="18444">MVGEIRFKSISLKRIFVFWIAVFFCASASAINSTGVSEVENTPLNLDTVLSCGEWKEGDAFGYYRLLVVAVNQGAGDEVYLQKVRSSIENTQAGIVWTQAIVELNNEHDQYQLDHASCEALSRNSTFVLSMTHEDSPVGKFERFLIIPDQRKRYILRKKMGSR</sequence>
<keyword evidence="2" id="KW-1185">Reference proteome</keyword>
<dbReference type="RefSeq" id="WP_284279623.1">
    <property type="nucleotide sequence ID" value="NZ_BSOJ01000006.1"/>
</dbReference>
<evidence type="ECO:0000313" key="1">
    <source>
        <dbReference type="EMBL" id="GLR25284.1"/>
    </source>
</evidence>
<name>A0ABQ5YL49_9BURK</name>
<comment type="caution">
    <text evidence="1">The sequence shown here is derived from an EMBL/GenBank/DDBJ whole genome shotgun (WGS) entry which is preliminary data.</text>
</comment>
<evidence type="ECO:0000313" key="2">
    <source>
        <dbReference type="Proteomes" id="UP001156664"/>
    </source>
</evidence>
<accession>A0ABQ5YL49</accession>
<proteinExistence type="predicted"/>
<reference evidence="2" key="1">
    <citation type="journal article" date="2019" name="Int. J. Syst. Evol. Microbiol.">
        <title>The Global Catalogue of Microorganisms (GCM) 10K type strain sequencing project: providing services to taxonomists for standard genome sequencing and annotation.</title>
        <authorList>
            <consortium name="The Broad Institute Genomics Platform"/>
            <consortium name="The Broad Institute Genome Sequencing Center for Infectious Disease"/>
            <person name="Wu L."/>
            <person name="Ma J."/>
        </authorList>
    </citation>
    <scope>NUCLEOTIDE SEQUENCE [LARGE SCALE GENOMIC DNA]</scope>
    <source>
        <strain evidence="2">NBRC 105857</strain>
    </source>
</reference>
<gene>
    <name evidence="1" type="ORF">GCM10007875_03720</name>
</gene>